<dbReference type="Gene3D" id="2.40.50.40">
    <property type="match status" value="1"/>
</dbReference>
<protein>
    <recommendedName>
        <fullName evidence="1">Chromo domain-containing protein</fullName>
    </recommendedName>
</protein>
<dbReference type="Gramene" id="OMO97475">
    <property type="protein sequence ID" value="OMO97475"/>
    <property type="gene ID" value="CCACVL1_04538"/>
</dbReference>
<reference evidence="2 3" key="1">
    <citation type="submission" date="2013-09" db="EMBL/GenBank/DDBJ databases">
        <title>Corchorus capsularis genome sequencing.</title>
        <authorList>
            <person name="Alam M."/>
            <person name="Haque M.S."/>
            <person name="Islam M.S."/>
            <person name="Emdad E.M."/>
            <person name="Islam M.M."/>
            <person name="Ahmed B."/>
            <person name="Halim A."/>
            <person name="Hossen Q.M.M."/>
            <person name="Hossain M.Z."/>
            <person name="Ahmed R."/>
            <person name="Khan M.M."/>
            <person name="Islam R."/>
            <person name="Rashid M.M."/>
            <person name="Khan S.A."/>
            <person name="Rahman M.S."/>
            <person name="Alam M."/>
        </authorList>
    </citation>
    <scope>NUCLEOTIDE SEQUENCE [LARGE SCALE GENOMIC DNA]</scope>
    <source>
        <strain evidence="3">cv. CVL-1</strain>
        <tissue evidence="2">Whole seedling</tissue>
    </source>
</reference>
<feature type="domain" description="Chromo" evidence="1">
    <location>
        <begin position="1"/>
        <end position="44"/>
    </location>
</feature>
<dbReference type="Proteomes" id="UP000188268">
    <property type="component" value="Unassembled WGS sequence"/>
</dbReference>
<dbReference type="EMBL" id="AWWV01007215">
    <property type="protein sequence ID" value="OMO97475.1"/>
    <property type="molecule type" value="Genomic_DNA"/>
</dbReference>
<dbReference type="InterPro" id="IPR000953">
    <property type="entry name" value="Chromo/chromo_shadow_dom"/>
</dbReference>
<dbReference type="OrthoDB" id="5554229at2759"/>
<accession>A0A1R3JRL1</accession>
<dbReference type="PROSITE" id="PS50013">
    <property type="entry name" value="CHROMO_2"/>
    <property type="match status" value="1"/>
</dbReference>
<gene>
    <name evidence="2" type="ORF">CCACVL1_04538</name>
</gene>
<evidence type="ECO:0000313" key="2">
    <source>
        <dbReference type="EMBL" id="OMO97475.1"/>
    </source>
</evidence>
<proteinExistence type="predicted"/>
<evidence type="ECO:0000313" key="3">
    <source>
        <dbReference type="Proteomes" id="UP000188268"/>
    </source>
</evidence>
<keyword evidence="3" id="KW-1185">Reference proteome</keyword>
<dbReference type="InterPro" id="IPR023780">
    <property type="entry name" value="Chromo_domain"/>
</dbReference>
<dbReference type="Pfam" id="PF00385">
    <property type="entry name" value="Chromo"/>
    <property type="match status" value="1"/>
</dbReference>
<dbReference type="InterPro" id="IPR016197">
    <property type="entry name" value="Chromo-like_dom_sf"/>
</dbReference>
<dbReference type="AlphaFoldDB" id="A0A1R3JRL1"/>
<dbReference type="SUPFAM" id="SSF54160">
    <property type="entry name" value="Chromo domain-like"/>
    <property type="match status" value="1"/>
</dbReference>
<name>A0A1R3JRL1_COCAP</name>
<sequence>MVLNTRKVKVHREFRTQWLIKWKQLPTSEATWEWATDITKDYPEFNMEDKVVTEEGANVMNPLAARL</sequence>
<comment type="caution">
    <text evidence="2">The sequence shown here is derived from an EMBL/GenBank/DDBJ whole genome shotgun (WGS) entry which is preliminary data.</text>
</comment>
<organism evidence="2 3">
    <name type="scientific">Corchorus capsularis</name>
    <name type="common">Jute</name>
    <dbReference type="NCBI Taxonomy" id="210143"/>
    <lineage>
        <taxon>Eukaryota</taxon>
        <taxon>Viridiplantae</taxon>
        <taxon>Streptophyta</taxon>
        <taxon>Embryophyta</taxon>
        <taxon>Tracheophyta</taxon>
        <taxon>Spermatophyta</taxon>
        <taxon>Magnoliopsida</taxon>
        <taxon>eudicotyledons</taxon>
        <taxon>Gunneridae</taxon>
        <taxon>Pentapetalae</taxon>
        <taxon>rosids</taxon>
        <taxon>malvids</taxon>
        <taxon>Malvales</taxon>
        <taxon>Malvaceae</taxon>
        <taxon>Grewioideae</taxon>
        <taxon>Apeibeae</taxon>
        <taxon>Corchorus</taxon>
    </lineage>
</organism>
<evidence type="ECO:0000259" key="1">
    <source>
        <dbReference type="PROSITE" id="PS50013"/>
    </source>
</evidence>